<name>A0ABM5SEC4_YERRO</name>
<protein>
    <submittedName>
        <fullName evidence="1">Uncharacterized protein</fullName>
    </submittedName>
</protein>
<keyword evidence="2" id="KW-1185">Reference proteome</keyword>
<sequence length="37" mass="4470">MFDLRAKKPSIKLLRLYEDRTLRIECTMGRENEMSKP</sequence>
<organism evidence="1 2">
    <name type="scientific">Yersinia rohdei</name>
    <dbReference type="NCBI Taxonomy" id="29485"/>
    <lineage>
        <taxon>Bacteria</taxon>
        <taxon>Pseudomonadati</taxon>
        <taxon>Pseudomonadota</taxon>
        <taxon>Gammaproteobacteria</taxon>
        <taxon>Enterobacterales</taxon>
        <taxon>Yersiniaceae</taxon>
        <taxon>Yersinia</taxon>
    </lineage>
</organism>
<gene>
    <name evidence="1" type="ORF">CH64_2066</name>
</gene>
<dbReference type="EMBL" id="CP009787">
    <property type="protein sequence ID" value="AJJ11695.1"/>
    <property type="molecule type" value="Genomic_DNA"/>
</dbReference>
<evidence type="ECO:0000313" key="1">
    <source>
        <dbReference type="EMBL" id="AJJ11695.1"/>
    </source>
</evidence>
<accession>A0ABM5SEC4</accession>
<dbReference type="Proteomes" id="UP000031914">
    <property type="component" value="Chromosome"/>
</dbReference>
<evidence type="ECO:0000313" key="2">
    <source>
        <dbReference type="Proteomes" id="UP000031914"/>
    </source>
</evidence>
<reference evidence="1 2" key="1">
    <citation type="journal article" date="2015" name="Genome Announc.">
        <title>Thirty-Two Complete Genome Assemblies of Nine Yersinia Species, Including Y. pestis, Y. pseudotuberculosis, and Y. enterocolitica.</title>
        <authorList>
            <person name="Johnson S.L."/>
            <person name="Daligault H.E."/>
            <person name="Davenport K.W."/>
            <person name="Jaissle J."/>
            <person name="Frey K.G."/>
            <person name="Ladner J.T."/>
            <person name="Broomall S.M."/>
            <person name="Bishop-Lilly K.A."/>
            <person name="Bruce D.C."/>
            <person name="Coyne S.R."/>
            <person name="Gibbons H.S."/>
            <person name="Lo C.C."/>
            <person name="Munk A.C."/>
            <person name="Rosenzweig C.N."/>
            <person name="Koroleva G.I."/>
            <person name="Palacios G.F."/>
            <person name="Redden C.L."/>
            <person name="Xu Y."/>
            <person name="Minogue T.D."/>
            <person name="Chain P.S."/>
        </authorList>
    </citation>
    <scope>NUCLEOTIDE SEQUENCE [LARGE SCALE GENOMIC DNA]</scope>
    <source>
        <strain evidence="1 2">YRA</strain>
    </source>
</reference>
<proteinExistence type="predicted"/>